<gene>
    <name evidence="4" type="ORF">PECAL_2P07390</name>
</gene>
<accession>A0A8J2WUF7</accession>
<dbReference type="PROSITE" id="PS50088">
    <property type="entry name" value="ANK_REPEAT"/>
    <property type="match status" value="1"/>
</dbReference>
<evidence type="ECO:0000256" key="1">
    <source>
        <dbReference type="ARBA" id="ARBA00022737"/>
    </source>
</evidence>
<name>A0A8J2WUF7_9STRA</name>
<keyword evidence="1" id="KW-0677">Repeat</keyword>
<dbReference type="AlphaFoldDB" id="A0A8J2WUF7"/>
<reference evidence="4" key="1">
    <citation type="submission" date="2021-11" db="EMBL/GenBank/DDBJ databases">
        <authorList>
            <consortium name="Genoscope - CEA"/>
            <person name="William W."/>
        </authorList>
    </citation>
    <scope>NUCLEOTIDE SEQUENCE</scope>
</reference>
<dbReference type="OrthoDB" id="410307at2759"/>
<evidence type="ECO:0000256" key="2">
    <source>
        <dbReference type="ARBA" id="ARBA00023043"/>
    </source>
</evidence>
<dbReference type="SMART" id="SM00248">
    <property type="entry name" value="ANK"/>
    <property type="match status" value="3"/>
</dbReference>
<comment type="caution">
    <text evidence="4">The sequence shown here is derived from an EMBL/GenBank/DDBJ whole genome shotgun (WGS) entry which is preliminary data.</text>
</comment>
<organism evidence="4 5">
    <name type="scientific">Pelagomonas calceolata</name>
    <dbReference type="NCBI Taxonomy" id="35677"/>
    <lineage>
        <taxon>Eukaryota</taxon>
        <taxon>Sar</taxon>
        <taxon>Stramenopiles</taxon>
        <taxon>Ochrophyta</taxon>
        <taxon>Pelagophyceae</taxon>
        <taxon>Pelagomonadales</taxon>
        <taxon>Pelagomonadaceae</taxon>
        <taxon>Pelagomonas</taxon>
    </lineage>
</organism>
<dbReference type="InterPro" id="IPR002110">
    <property type="entry name" value="Ankyrin_rpt"/>
</dbReference>
<keyword evidence="5" id="KW-1185">Reference proteome</keyword>
<dbReference type="InterPro" id="IPR050745">
    <property type="entry name" value="Multifunctional_regulatory"/>
</dbReference>
<dbReference type="Pfam" id="PF12796">
    <property type="entry name" value="Ank_2"/>
    <property type="match status" value="1"/>
</dbReference>
<dbReference type="Proteomes" id="UP000789595">
    <property type="component" value="Unassembled WGS sequence"/>
</dbReference>
<evidence type="ECO:0000256" key="3">
    <source>
        <dbReference type="PROSITE-ProRule" id="PRU00023"/>
    </source>
</evidence>
<protein>
    <submittedName>
        <fullName evidence="4">Uncharacterized protein</fullName>
    </submittedName>
</protein>
<feature type="repeat" description="ANK" evidence="3">
    <location>
        <begin position="80"/>
        <end position="115"/>
    </location>
</feature>
<dbReference type="Gene3D" id="1.25.40.20">
    <property type="entry name" value="Ankyrin repeat-containing domain"/>
    <property type="match status" value="1"/>
</dbReference>
<keyword evidence="2 3" id="KW-0040">ANK repeat</keyword>
<evidence type="ECO:0000313" key="4">
    <source>
        <dbReference type="EMBL" id="CAH0367704.1"/>
    </source>
</evidence>
<dbReference type="PANTHER" id="PTHR24189">
    <property type="entry name" value="MYOTROPHIN"/>
    <property type="match status" value="1"/>
</dbReference>
<dbReference type="InterPro" id="IPR036770">
    <property type="entry name" value="Ankyrin_rpt-contain_sf"/>
</dbReference>
<evidence type="ECO:0000313" key="5">
    <source>
        <dbReference type="Proteomes" id="UP000789595"/>
    </source>
</evidence>
<sequence length="256" mass="28249">MMDLEPPGKLPEAVRQAAQDGDIETVNAWLRREPDVHAQDEYGRPLIYSVVRGTINAPKVDLARRLLALGADVQSCNPANGVTLLHVASCGSGEQASEMVRLLLLAGADVNARLRFGGITPMGYFPGYAYRDTERVLGHNLLVICKLLLRAGASIDDVHNRTDWEPDTSMEAVLQQKAQPADDEQWLAVKRFVADVRASGGTYRSYLHEHRKQVLVLRCLATKGRAQTTDPVMNFLVKLGDNGVIWTVLSFWPPPP</sequence>
<dbReference type="EMBL" id="CAKKNE010000002">
    <property type="protein sequence ID" value="CAH0367704.1"/>
    <property type="molecule type" value="Genomic_DNA"/>
</dbReference>
<proteinExistence type="predicted"/>
<dbReference type="PROSITE" id="PS50297">
    <property type="entry name" value="ANK_REP_REGION"/>
    <property type="match status" value="1"/>
</dbReference>
<dbReference type="SUPFAM" id="SSF48403">
    <property type="entry name" value="Ankyrin repeat"/>
    <property type="match status" value="1"/>
</dbReference>
<dbReference type="PANTHER" id="PTHR24189:SF50">
    <property type="entry name" value="ANKYRIN REPEAT AND SOCS BOX PROTEIN 2"/>
    <property type="match status" value="1"/>
</dbReference>